<accession>A0ABT3RPB8</accession>
<evidence type="ECO:0000313" key="3">
    <source>
        <dbReference type="Proteomes" id="UP001209885"/>
    </source>
</evidence>
<name>A0ABT3RPB8_9BACT</name>
<dbReference type="Pfam" id="PF18962">
    <property type="entry name" value="Por_Secre_tail"/>
    <property type="match status" value="1"/>
</dbReference>
<evidence type="ECO:0000313" key="2">
    <source>
        <dbReference type="EMBL" id="MCX2743629.1"/>
    </source>
</evidence>
<reference evidence="2 3" key="1">
    <citation type="submission" date="2022-11" db="EMBL/GenBank/DDBJ databases">
        <title>The characterization of three novel Bacteroidetes species and genomic analysis of their roles in tidal elemental geochemical cycles.</title>
        <authorList>
            <person name="Ma K."/>
        </authorList>
    </citation>
    <scope>NUCLEOTIDE SEQUENCE [LARGE SCALE GENOMIC DNA]</scope>
    <source>
        <strain evidence="2 3">M17</strain>
    </source>
</reference>
<organism evidence="2 3">
    <name type="scientific">Mangrovivirga halotolerans</name>
    <dbReference type="NCBI Taxonomy" id="2993936"/>
    <lineage>
        <taxon>Bacteria</taxon>
        <taxon>Pseudomonadati</taxon>
        <taxon>Bacteroidota</taxon>
        <taxon>Cytophagia</taxon>
        <taxon>Cytophagales</taxon>
        <taxon>Mangrovivirgaceae</taxon>
        <taxon>Mangrovivirga</taxon>
    </lineage>
</organism>
<protein>
    <recommendedName>
        <fullName evidence="1">Secretion system C-terminal sorting domain-containing protein</fullName>
    </recommendedName>
</protein>
<dbReference type="Proteomes" id="UP001209885">
    <property type="component" value="Unassembled WGS sequence"/>
</dbReference>
<dbReference type="InterPro" id="IPR026444">
    <property type="entry name" value="Secre_tail"/>
</dbReference>
<proteinExistence type="predicted"/>
<sequence>MKTNIKTIANAIIIIALFCASFSGFSKSLDPKTFKSGLSFEVKKSEKDLMLKLNLDQPSNKLAIVSLSSEDGEILYKFFTSNKKHHQQIDLSLFGYGEYSISVTSEGETITDKIKYEFPEVLKPRILVKHNPETNLVVIYGRNLSEDTYISISDSKGKVYYKNKINEKDFNEKLNIKNLRWGDYIISTTNKDLSHKTTVSKK</sequence>
<dbReference type="EMBL" id="JAPFQN010000004">
    <property type="protein sequence ID" value="MCX2743629.1"/>
    <property type="molecule type" value="Genomic_DNA"/>
</dbReference>
<evidence type="ECO:0000259" key="1">
    <source>
        <dbReference type="Pfam" id="PF18962"/>
    </source>
</evidence>
<keyword evidence="3" id="KW-1185">Reference proteome</keyword>
<feature type="domain" description="Secretion system C-terminal sorting" evidence="1">
    <location>
        <begin position="131"/>
        <end position="194"/>
    </location>
</feature>
<gene>
    <name evidence="2" type="ORF">OO013_07125</name>
</gene>
<comment type="caution">
    <text evidence="2">The sequence shown here is derived from an EMBL/GenBank/DDBJ whole genome shotgun (WGS) entry which is preliminary data.</text>
</comment>
<dbReference type="RefSeq" id="WP_266056028.1">
    <property type="nucleotide sequence ID" value="NZ_JAPFQN010000004.1"/>
</dbReference>